<dbReference type="EMBL" id="CP111028">
    <property type="protein sequence ID" value="WAR31570.1"/>
    <property type="molecule type" value="Genomic_DNA"/>
</dbReference>
<dbReference type="Gene3D" id="2.102.10.10">
    <property type="entry name" value="Rieske [2Fe-2S] iron-sulphur domain"/>
    <property type="match status" value="1"/>
</dbReference>
<evidence type="ECO:0000256" key="3">
    <source>
        <dbReference type="ARBA" id="ARBA00004972"/>
    </source>
</evidence>
<comment type="subcellular location">
    <subcellularLocation>
        <location evidence="2">Membrane</location>
    </subcellularLocation>
</comment>
<evidence type="ECO:0000256" key="8">
    <source>
        <dbReference type="ARBA" id="ARBA00023002"/>
    </source>
</evidence>
<evidence type="ECO:0000256" key="1">
    <source>
        <dbReference type="ARBA" id="ARBA00001962"/>
    </source>
</evidence>
<keyword evidence="6" id="KW-0479">Metal-binding</keyword>
<dbReference type="InterPro" id="IPR050584">
    <property type="entry name" value="Cholesterol_7-desaturase"/>
</dbReference>
<evidence type="ECO:0000259" key="19">
    <source>
        <dbReference type="PROSITE" id="PS51296"/>
    </source>
</evidence>
<comment type="similarity">
    <text evidence="13">Belongs to the cholesterol 7-desaturase family.</text>
</comment>
<name>A0ABY7GAW8_MYAAR</name>
<feature type="chain" id="PRO_5046408248" description="cholesterol 7-desaturase" evidence="18">
    <location>
        <begin position="20"/>
        <end position="442"/>
    </location>
</feature>
<dbReference type="InterPro" id="IPR036922">
    <property type="entry name" value="Rieske_2Fe-2S_sf"/>
</dbReference>
<reference evidence="20" key="1">
    <citation type="submission" date="2022-11" db="EMBL/GenBank/DDBJ databases">
        <title>Centuries of genome instability and evolution in soft-shell clam transmissible cancer (bioRxiv).</title>
        <authorList>
            <person name="Hart S.F.M."/>
            <person name="Yonemitsu M.A."/>
            <person name="Giersch R.M."/>
            <person name="Beal B.F."/>
            <person name="Arriagada G."/>
            <person name="Davis B.W."/>
            <person name="Ostrander E.A."/>
            <person name="Goff S.P."/>
            <person name="Metzger M.J."/>
        </authorList>
    </citation>
    <scope>NUCLEOTIDE SEQUENCE</scope>
    <source>
        <strain evidence="20">MELC-2E11</strain>
        <tissue evidence="20">Siphon/mantle</tissue>
    </source>
</reference>
<evidence type="ECO:0000256" key="15">
    <source>
        <dbReference type="ARBA" id="ARBA00047853"/>
    </source>
</evidence>
<keyword evidence="18" id="KW-0732">Signal</keyword>
<comment type="cofactor">
    <cofactor evidence="1">
        <name>Fe cation</name>
        <dbReference type="ChEBI" id="CHEBI:24875"/>
    </cofactor>
</comment>
<evidence type="ECO:0000313" key="20">
    <source>
        <dbReference type="EMBL" id="WAR31570.1"/>
    </source>
</evidence>
<dbReference type="Pfam" id="PF19298">
    <property type="entry name" value="KshA_C"/>
    <property type="match status" value="1"/>
</dbReference>
<evidence type="ECO:0000256" key="6">
    <source>
        <dbReference type="ARBA" id="ARBA00022723"/>
    </source>
</evidence>
<evidence type="ECO:0000256" key="2">
    <source>
        <dbReference type="ARBA" id="ARBA00004370"/>
    </source>
</evidence>
<comment type="pathway">
    <text evidence="3">Hormone biosynthesis.</text>
</comment>
<keyword evidence="8" id="KW-0560">Oxidoreductase</keyword>
<proteinExistence type="inferred from homology"/>
<evidence type="ECO:0000256" key="4">
    <source>
        <dbReference type="ARBA" id="ARBA00022692"/>
    </source>
</evidence>
<evidence type="ECO:0000313" key="21">
    <source>
        <dbReference type="Proteomes" id="UP001164746"/>
    </source>
</evidence>
<dbReference type="Pfam" id="PF00355">
    <property type="entry name" value="Rieske"/>
    <property type="match status" value="1"/>
</dbReference>
<evidence type="ECO:0000256" key="18">
    <source>
        <dbReference type="SAM" id="SignalP"/>
    </source>
</evidence>
<comment type="pathway">
    <text evidence="12">Steroid hormone biosynthesis; dafachronic acid biosynthesis.</text>
</comment>
<evidence type="ECO:0000256" key="14">
    <source>
        <dbReference type="ARBA" id="ARBA00026095"/>
    </source>
</evidence>
<dbReference type="PROSITE" id="PS51296">
    <property type="entry name" value="RIESKE"/>
    <property type="match status" value="1"/>
</dbReference>
<evidence type="ECO:0000256" key="5">
    <source>
        <dbReference type="ARBA" id="ARBA00022714"/>
    </source>
</evidence>
<evidence type="ECO:0000256" key="12">
    <source>
        <dbReference type="ARBA" id="ARBA00025712"/>
    </source>
</evidence>
<organism evidence="20 21">
    <name type="scientific">Mya arenaria</name>
    <name type="common">Soft-shell clam</name>
    <dbReference type="NCBI Taxonomy" id="6604"/>
    <lineage>
        <taxon>Eukaryota</taxon>
        <taxon>Metazoa</taxon>
        <taxon>Spiralia</taxon>
        <taxon>Lophotrochozoa</taxon>
        <taxon>Mollusca</taxon>
        <taxon>Bivalvia</taxon>
        <taxon>Autobranchia</taxon>
        <taxon>Heteroconchia</taxon>
        <taxon>Euheterodonta</taxon>
        <taxon>Imparidentia</taxon>
        <taxon>Neoheterodontei</taxon>
        <taxon>Myida</taxon>
        <taxon>Myoidea</taxon>
        <taxon>Myidae</taxon>
        <taxon>Mya</taxon>
    </lineage>
</organism>
<gene>
    <name evidence="20" type="ORF">MAR_034112</name>
</gene>
<dbReference type="PANTHER" id="PTHR21266">
    <property type="entry name" value="IRON-SULFUR DOMAIN CONTAINING PROTEIN"/>
    <property type="match status" value="1"/>
</dbReference>
<dbReference type="EC" id="1.14.19.21" evidence="14"/>
<keyword evidence="9" id="KW-0408">Iron</keyword>
<dbReference type="Gene3D" id="3.90.380.10">
    <property type="entry name" value="Naphthalene 1,2-dioxygenase Alpha Subunit, Chain A, domain 1"/>
    <property type="match status" value="1"/>
</dbReference>
<evidence type="ECO:0000256" key="16">
    <source>
        <dbReference type="ARBA" id="ARBA00049548"/>
    </source>
</evidence>
<protein>
    <recommendedName>
        <fullName evidence="14">cholesterol 7-desaturase</fullName>
        <ecNumber evidence="14">1.14.19.21</ecNumber>
    </recommendedName>
</protein>
<dbReference type="PANTHER" id="PTHR21266:SF32">
    <property type="entry name" value="CHOLESTEROL 7-DESATURASE NVD"/>
    <property type="match status" value="1"/>
</dbReference>
<dbReference type="Proteomes" id="UP001164746">
    <property type="component" value="Chromosome 17"/>
</dbReference>
<evidence type="ECO:0000256" key="17">
    <source>
        <dbReference type="SAM" id="Phobius"/>
    </source>
</evidence>
<keyword evidence="5" id="KW-0001">2Fe-2S</keyword>
<evidence type="ECO:0000256" key="9">
    <source>
        <dbReference type="ARBA" id="ARBA00023004"/>
    </source>
</evidence>
<comment type="catalytic activity">
    <reaction evidence="16">
        <text>cholesterol + NADPH + O2 + H(+) = 7-dehydrocholesterol + NADP(+) + 2 H2O</text>
        <dbReference type="Rhea" id="RHEA:45024"/>
        <dbReference type="ChEBI" id="CHEBI:15377"/>
        <dbReference type="ChEBI" id="CHEBI:15378"/>
        <dbReference type="ChEBI" id="CHEBI:15379"/>
        <dbReference type="ChEBI" id="CHEBI:16113"/>
        <dbReference type="ChEBI" id="CHEBI:17759"/>
        <dbReference type="ChEBI" id="CHEBI:57783"/>
        <dbReference type="ChEBI" id="CHEBI:58349"/>
        <dbReference type="EC" id="1.14.19.21"/>
    </reaction>
    <physiologicalReaction direction="left-to-right" evidence="16">
        <dbReference type="Rhea" id="RHEA:45025"/>
    </physiologicalReaction>
</comment>
<keyword evidence="4 17" id="KW-0812">Transmembrane</keyword>
<evidence type="ECO:0000256" key="11">
    <source>
        <dbReference type="ARBA" id="ARBA00023136"/>
    </source>
</evidence>
<dbReference type="InterPro" id="IPR017941">
    <property type="entry name" value="Rieske_2Fe-2S"/>
</dbReference>
<keyword evidence="10" id="KW-0411">Iron-sulfur</keyword>
<dbReference type="SUPFAM" id="SSF50022">
    <property type="entry name" value="ISP domain"/>
    <property type="match status" value="1"/>
</dbReference>
<evidence type="ECO:0000256" key="7">
    <source>
        <dbReference type="ARBA" id="ARBA00022989"/>
    </source>
</evidence>
<keyword evidence="11 17" id="KW-0472">Membrane</keyword>
<feature type="transmembrane region" description="Helical" evidence="17">
    <location>
        <begin position="58"/>
        <end position="77"/>
    </location>
</feature>
<comment type="catalytic activity">
    <reaction evidence="15">
        <text>cholesterol + NADH + O2 + H(+) = 7-dehydrocholesterol + NAD(+) + 2 H2O</text>
        <dbReference type="Rhea" id="RHEA:51644"/>
        <dbReference type="ChEBI" id="CHEBI:15377"/>
        <dbReference type="ChEBI" id="CHEBI:15378"/>
        <dbReference type="ChEBI" id="CHEBI:15379"/>
        <dbReference type="ChEBI" id="CHEBI:16113"/>
        <dbReference type="ChEBI" id="CHEBI:17759"/>
        <dbReference type="ChEBI" id="CHEBI:57540"/>
        <dbReference type="ChEBI" id="CHEBI:57945"/>
        <dbReference type="EC" id="1.14.19.21"/>
    </reaction>
    <physiologicalReaction direction="left-to-right" evidence="15">
        <dbReference type="Rhea" id="RHEA:51645"/>
    </physiologicalReaction>
</comment>
<evidence type="ECO:0000256" key="10">
    <source>
        <dbReference type="ARBA" id="ARBA00023014"/>
    </source>
</evidence>
<evidence type="ECO:0000256" key="13">
    <source>
        <dbReference type="ARBA" id="ARBA00025729"/>
    </source>
</evidence>
<keyword evidence="21" id="KW-1185">Reference proteome</keyword>
<dbReference type="InterPro" id="IPR045605">
    <property type="entry name" value="KshA-like_C"/>
</dbReference>
<feature type="domain" description="Rieske" evidence="19">
    <location>
        <begin position="128"/>
        <end position="226"/>
    </location>
</feature>
<keyword evidence="7 17" id="KW-1133">Transmembrane helix</keyword>
<sequence length="442" mass="50146">MSLLGRSVVLCVFILAVSASVTDKILKISLFEVGELWINSVHRLNTRFVDYVISLCDVYSPLFYVGLAVLAVVGYYLGDILFRPYNRIVTLGDLGYLPDGKFTKKEIANSVKRRRAVGDIPPIYPNGWYGVLESWRLKNGGVTTTHLIGIQLAVFRDEKGNVHAVDAYCPHMGANLGVGGRVSGDCIECPFHGWKFRGDDGKCTHIPYSDKVPEVANIKSYTTMELNGGGAYVDANGARGDHVWRVAEIPENGADVFHLIQVHQPFIAAGYDLTQMWSKYFNWGKHNWTASWSQMPKPEEHIGEIKLTHDLSLFGISLPFVKLNVHAFQIGPAIVYLKFESFFGRGVFIQSLTPTEPLVQKLVHNIYIHWSVPNFIAKFFMYGECVQVERDIMIWNNKTYAAKPVFAKSKEDSLIARHRRWYSMFYSKNSPRLTFQKNDMDW</sequence>
<feature type="signal peptide" evidence="18">
    <location>
        <begin position="1"/>
        <end position="19"/>
    </location>
</feature>
<accession>A0ABY7GAW8</accession>